<sequence>MVKGIKDAVNSGKIEWQRHALEKMMERDISRKIVKNVLLAGEVIEDYPDDKPFSSALFLGWVKEEPFHVVSAFDSNTGYCFIVTAYKPDLEHFEPGFKERKKYGN</sequence>
<gene>
    <name evidence="1" type="ORF">A2042_02070</name>
</gene>
<name>A0A1F7RLS3_9BACT</name>
<evidence type="ECO:0008006" key="3">
    <source>
        <dbReference type="Google" id="ProtNLM"/>
    </source>
</evidence>
<evidence type="ECO:0000313" key="1">
    <source>
        <dbReference type="EMBL" id="OGL42526.1"/>
    </source>
</evidence>
<dbReference type="InterPro" id="IPR025354">
    <property type="entry name" value="DUF4258"/>
</dbReference>
<evidence type="ECO:0000313" key="2">
    <source>
        <dbReference type="Proteomes" id="UP000178526"/>
    </source>
</evidence>
<organism evidence="1 2">
    <name type="scientific">Candidatus Schekmanbacteria bacterium GWA2_38_11</name>
    <dbReference type="NCBI Taxonomy" id="1817876"/>
    <lineage>
        <taxon>Bacteria</taxon>
        <taxon>Candidatus Schekmaniibacteriota</taxon>
    </lineage>
</organism>
<reference evidence="1 2" key="1">
    <citation type="journal article" date="2016" name="Nat. Commun.">
        <title>Thousands of microbial genomes shed light on interconnected biogeochemical processes in an aquifer system.</title>
        <authorList>
            <person name="Anantharaman K."/>
            <person name="Brown C.T."/>
            <person name="Hug L.A."/>
            <person name="Sharon I."/>
            <person name="Castelle C.J."/>
            <person name="Probst A.J."/>
            <person name="Thomas B.C."/>
            <person name="Singh A."/>
            <person name="Wilkins M.J."/>
            <person name="Karaoz U."/>
            <person name="Brodie E.L."/>
            <person name="Williams K.H."/>
            <person name="Hubbard S.S."/>
            <person name="Banfield J.F."/>
        </authorList>
    </citation>
    <scope>NUCLEOTIDE SEQUENCE [LARGE SCALE GENOMIC DNA]</scope>
</reference>
<dbReference type="Pfam" id="PF14076">
    <property type="entry name" value="DUF4258"/>
    <property type="match status" value="1"/>
</dbReference>
<protein>
    <recommendedName>
        <fullName evidence="3">DUF4258 domain-containing protein</fullName>
    </recommendedName>
</protein>
<dbReference type="EMBL" id="MGDB01000042">
    <property type="protein sequence ID" value="OGL42526.1"/>
    <property type="molecule type" value="Genomic_DNA"/>
</dbReference>
<accession>A0A1F7RLS3</accession>
<dbReference type="Proteomes" id="UP000178526">
    <property type="component" value="Unassembled WGS sequence"/>
</dbReference>
<dbReference type="AlphaFoldDB" id="A0A1F7RLS3"/>
<comment type="caution">
    <text evidence="1">The sequence shown here is derived from an EMBL/GenBank/DDBJ whole genome shotgun (WGS) entry which is preliminary data.</text>
</comment>
<proteinExistence type="predicted"/>